<organism evidence="13 14">
    <name type="scientific">Gallaecimonas xiamenensis 3-C-1</name>
    <dbReference type="NCBI Taxonomy" id="745411"/>
    <lineage>
        <taxon>Bacteria</taxon>
        <taxon>Pseudomonadati</taxon>
        <taxon>Pseudomonadota</taxon>
        <taxon>Gammaproteobacteria</taxon>
        <taxon>Enterobacterales</taxon>
        <taxon>Gallaecimonadaceae</taxon>
        <taxon>Gallaecimonas</taxon>
    </lineage>
</organism>
<dbReference type="eggNOG" id="COG1216">
    <property type="taxonomic scope" value="Bacteria"/>
</dbReference>
<evidence type="ECO:0000256" key="8">
    <source>
        <dbReference type="ARBA" id="ARBA00022989"/>
    </source>
</evidence>
<dbReference type="Pfam" id="PF02709">
    <property type="entry name" value="Glyco_transf_7C"/>
    <property type="match status" value="1"/>
</dbReference>
<dbReference type="PRINTS" id="PR02050">
    <property type="entry name" value="B14GALTRFASE"/>
</dbReference>
<dbReference type="AlphaFoldDB" id="K2JSI0"/>
<dbReference type="RefSeq" id="WP_008482463.1">
    <property type="nucleotide sequence ID" value="NZ_AMRI01000002.1"/>
</dbReference>
<protein>
    <submittedName>
        <fullName evidence="13">Udpgalactose-glucose galactosyltransferase</fullName>
    </submittedName>
</protein>
<sequence length="302" mass="34231">MTSAVLPLPGFLQKLYLRFAPRHRVGQDPLAGTAQARFKPVPIHNLKLPTPVARQLLARRHIAPLTLEEGKRLTVLVPFRGREAHLAQLRPALESHLQAQGIDYKLLVIEQQGTGTFNKARLLNAGMLHSAADSDYYCIHDVDNIPVNADYRCPSQPLRLVTKLLSTHRQETEYLDHYFSGAVTLRKEHAFAANGLSNHYWGWGKEDDDFFFRLLMQGFCCHADQEGTYHDLANPQAQHFSKATKKRTSPQLEANRHRRNSLLRLQLDPAKDGLNSLTYSILARETEGRFEKILVDIGSQGR</sequence>
<keyword evidence="14" id="KW-1185">Reference proteome</keyword>
<keyword evidence="8" id="KW-1133">Transmembrane helix</keyword>
<dbReference type="Gene3D" id="3.90.550.10">
    <property type="entry name" value="Spore Coat Polysaccharide Biosynthesis Protein SpsA, Chain A"/>
    <property type="match status" value="1"/>
</dbReference>
<evidence type="ECO:0000313" key="14">
    <source>
        <dbReference type="Proteomes" id="UP000006755"/>
    </source>
</evidence>
<keyword evidence="7" id="KW-0735">Signal-anchor</keyword>
<evidence type="ECO:0000256" key="4">
    <source>
        <dbReference type="ARBA" id="ARBA00022676"/>
    </source>
</evidence>
<comment type="caution">
    <text evidence="13">The sequence shown here is derived from an EMBL/GenBank/DDBJ whole genome shotgun (WGS) entry which is preliminary data.</text>
</comment>
<dbReference type="EMBL" id="AMRI01000002">
    <property type="protein sequence ID" value="EKE77467.1"/>
    <property type="molecule type" value="Genomic_DNA"/>
</dbReference>
<dbReference type="PANTHER" id="PTHR19300">
    <property type="entry name" value="BETA-1,4-GALACTOSYLTRANSFERASE"/>
    <property type="match status" value="1"/>
</dbReference>
<proteinExistence type="inferred from homology"/>
<dbReference type="STRING" id="745411.B3C1_01610"/>
<dbReference type="OrthoDB" id="9801954at2"/>
<dbReference type="GO" id="GO:0005975">
    <property type="term" value="P:carbohydrate metabolic process"/>
    <property type="evidence" value="ECO:0007669"/>
    <property type="project" value="InterPro"/>
</dbReference>
<dbReference type="Proteomes" id="UP000006755">
    <property type="component" value="Unassembled WGS sequence"/>
</dbReference>
<evidence type="ECO:0000256" key="2">
    <source>
        <dbReference type="ARBA" id="ARBA00004922"/>
    </source>
</evidence>
<evidence type="ECO:0000256" key="1">
    <source>
        <dbReference type="ARBA" id="ARBA00004606"/>
    </source>
</evidence>
<dbReference type="UniPathway" id="UPA00378"/>
<feature type="domain" description="Galactosyltransferase N-terminal" evidence="12">
    <location>
        <begin position="59"/>
        <end position="152"/>
    </location>
</feature>
<evidence type="ECO:0000256" key="10">
    <source>
        <dbReference type="ARBA" id="ARBA00023180"/>
    </source>
</evidence>
<keyword evidence="9" id="KW-0472">Membrane</keyword>
<keyword evidence="4 13" id="KW-0328">Glycosyltransferase</keyword>
<dbReference type="SUPFAM" id="SSF53448">
    <property type="entry name" value="Nucleotide-diphospho-sugar transferases"/>
    <property type="match status" value="1"/>
</dbReference>
<keyword evidence="10" id="KW-0325">Glycoprotein</keyword>
<evidence type="ECO:0000259" key="12">
    <source>
        <dbReference type="Pfam" id="PF13733"/>
    </source>
</evidence>
<accession>K2JSI0</accession>
<evidence type="ECO:0000256" key="9">
    <source>
        <dbReference type="ARBA" id="ARBA00023136"/>
    </source>
</evidence>
<dbReference type="InterPro" id="IPR003859">
    <property type="entry name" value="Galactosyl_T"/>
</dbReference>
<comment type="similarity">
    <text evidence="3">Belongs to the glycosyltransferase 7 family.</text>
</comment>
<comment type="subcellular location">
    <subcellularLocation>
        <location evidence="1">Membrane</location>
        <topology evidence="1">Single-pass type II membrane protein</topology>
    </subcellularLocation>
</comment>
<dbReference type="InterPro" id="IPR027995">
    <property type="entry name" value="Galactosyl_T_N"/>
</dbReference>
<feature type="domain" description="Galactosyltransferase C-terminal" evidence="11">
    <location>
        <begin position="176"/>
        <end position="219"/>
    </location>
</feature>
<evidence type="ECO:0000259" key="11">
    <source>
        <dbReference type="Pfam" id="PF02709"/>
    </source>
</evidence>
<keyword evidence="6" id="KW-0812">Transmembrane</keyword>
<dbReference type="InterPro" id="IPR027791">
    <property type="entry name" value="Galactosyl_T_C"/>
</dbReference>
<dbReference type="GO" id="GO:0016020">
    <property type="term" value="C:membrane"/>
    <property type="evidence" value="ECO:0007669"/>
    <property type="project" value="UniProtKB-SubCell"/>
</dbReference>
<dbReference type="PANTHER" id="PTHR19300:SF57">
    <property type="entry name" value="BETA-1,4-N-ACETYLGALACTOSAMINYLTRANSFERASE"/>
    <property type="match status" value="1"/>
</dbReference>
<evidence type="ECO:0000256" key="5">
    <source>
        <dbReference type="ARBA" id="ARBA00022679"/>
    </source>
</evidence>
<evidence type="ECO:0000256" key="7">
    <source>
        <dbReference type="ARBA" id="ARBA00022968"/>
    </source>
</evidence>
<keyword evidence="5 13" id="KW-0808">Transferase</keyword>
<evidence type="ECO:0000256" key="3">
    <source>
        <dbReference type="ARBA" id="ARBA00005735"/>
    </source>
</evidence>
<evidence type="ECO:0000313" key="13">
    <source>
        <dbReference type="EMBL" id="EKE77467.1"/>
    </source>
</evidence>
<name>K2JSI0_9GAMM</name>
<dbReference type="GO" id="GO:0008378">
    <property type="term" value="F:galactosyltransferase activity"/>
    <property type="evidence" value="ECO:0007669"/>
    <property type="project" value="TreeGrafter"/>
</dbReference>
<gene>
    <name evidence="13" type="ORF">B3C1_01610</name>
</gene>
<dbReference type="Pfam" id="PF13733">
    <property type="entry name" value="Glyco_transf_7N"/>
    <property type="match status" value="1"/>
</dbReference>
<reference evidence="13 14" key="1">
    <citation type="journal article" date="2012" name="J. Bacteriol.">
        <title>Genome Sequence of Gallaecimonas xiamenensis Type Strain 3-C-1.</title>
        <authorList>
            <person name="Lai Q."/>
            <person name="Wang L."/>
            <person name="Wang W."/>
            <person name="Shao Z."/>
        </authorList>
    </citation>
    <scope>NUCLEOTIDE SEQUENCE [LARGE SCALE GENOMIC DNA]</scope>
    <source>
        <strain evidence="13 14">3-C-1</strain>
    </source>
</reference>
<dbReference type="InterPro" id="IPR029044">
    <property type="entry name" value="Nucleotide-diphossugar_trans"/>
</dbReference>
<comment type="pathway">
    <text evidence="2">Protein modification; protein glycosylation.</text>
</comment>
<evidence type="ECO:0000256" key="6">
    <source>
        <dbReference type="ARBA" id="ARBA00022692"/>
    </source>
</evidence>